<dbReference type="KEGG" id="fki:FK004_01040"/>
<organism evidence="2 3">
    <name type="scientific">Flavobacterium kingsejongi</name>
    <dbReference type="NCBI Taxonomy" id="1678728"/>
    <lineage>
        <taxon>Bacteria</taxon>
        <taxon>Pseudomonadati</taxon>
        <taxon>Bacteroidota</taxon>
        <taxon>Flavobacteriia</taxon>
        <taxon>Flavobacteriales</taxon>
        <taxon>Flavobacteriaceae</taxon>
        <taxon>Flavobacterium</taxon>
    </lineage>
</organism>
<sequence length="201" mass="22913">MKRKIPMGLIVFRLLLGPIMIFLAWNYGDAVRLLLVVLLFLGILSDIFDGIIARKVGVATVQLRRMDSQSDVVFWACTCYCTWLLNPDLIGEHKLLLWIVFSMEALTYVFSYLKFRKENATHAILSKLWGITLLAAFVSMIGFGYAGLPFILAVVFGIISHIDVYLIILLLPKWTVDVPSCYHAYLIRKGIPFRKHKLFNG</sequence>
<feature type="transmembrane region" description="Helical" evidence="1">
    <location>
        <begin position="95"/>
        <end position="113"/>
    </location>
</feature>
<evidence type="ECO:0000313" key="2">
    <source>
        <dbReference type="EMBL" id="AWG23905.1"/>
    </source>
</evidence>
<dbReference type="InterPro" id="IPR043130">
    <property type="entry name" value="CDP-OH_PTrfase_TM_dom"/>
</dbReference>
<dbReference type="Pfam" id="PF01066">
    <property type="entry name" value="CDP-OH_P_transf"/>
    <property type="match status" value="1"/>
</dbReference>
<dbReference type="GO" id="GO:0016020">
    <property type="term" value="C:membrane"/>
    <property type="evidence" value="ECO:0007669"/>
    <property type="project" value="InterPro"/>
</dbReference>
<dbReference type="GO" id="GO:0008654">
    <property type="term" value="P:phospholipid biosynthetic process"/>
    <property type="evidence" value="ECO:0007669"/>
    <property type="project" value="InterPro"/>
</dbReference>
<feature type="transmembrane region" description="Helical" evidence="1">
    <location>
        <begin position="33"/>
        <end position="52"/>
    </location>
</feature>
<proteinExistence type="predicted"/>
<protein>
    <submittedName>
        <fullName evidence="2">CDP-alcohol phosphatidyltransferase</fullName>
    </submittedName>
</protein>
<feature type="transmembrane region" description="Helical" evidence="1">
    <location>
        <begin position="125"/>
        <end position="145"/>
    </location>
</feature>
<feature type="transmembrane region" description="Helical" evidence="1">
    <location>
        <begin position="72"/>
        <end position="89"/>
    </location>
</feature>
<evidence type="ECO:0000313" key="3">
    <source>
        <dbReference type="Proteomes" id="UP000244677"/>
    </source>
</evidence>
<keyword evidence="2" id="KW-0808">Transferase</keyword>
<dbReference type="EMBL" id="CP020919">
    <property type="protein sequence ID" value="AWG23905.1"/>
    <property type="molecule type" value="Genomic_DNA"/>
</dbReference>
<dbReference type="OrthoDB" id="9785031at2"/>
<reference evidence="2 3" key="1">
    <citation type="submission" date="2017-04" db="EMBL/GenBank/DDBJ databases">
        <title>Complete genome sequence of Flavobacterium kingsejong AJ004.</title>
        <authorList>
            <person name="Lee P.C."/>
        </authorList>
    </citation>
    <scope>NUCLEOTIDE SEQUENCE [LARGE SCALE GENOMIC DNA]</scope>
    <source>
        <strain evidence="2 3">AJ004</strain>
    </source>
</reference>
<feature type="transmembrane region" description="Helical" evidence="1">
    <location>
        <begin position="151"/>
        <end position="171"/>
    </location>
</feature>
<dbReference type="Proteomes" id="UP000244677">
    <property type="component" value="Chromosome"/>
</dbReference>
<accession>A0A2S1LJH2</accession>
<dbReference type="RefSeq" id="WP_108735572.1">
    <property type="nucleotide sequence ID" value="NZ_CP020919.1"/>
</dbReference>
<dbReference type="Gene3D" id="1.20.120.1760">
    <property type="match status" value="1"/>
</dbReference>
<gene>
    <name evidence="2" type="ORF">FK004_01040</name>
</gene>
<feature type="transmembrane region" description="Helical" evidence="1">
    <location>
        <begin position="7"/>
        <end position="27"/>
    </location>
</feature>
<keyword evidence="3" id="KW-1185">Reference proteome</keyword>
<keyword evidence="1" id="KW-0472">Membrane</keyword>
<dbReference type="GO" id="GO:0016780">
    <property type="term" value="F:phosphotransferase activity, for other substituted phosphate groups"/>
    <property type="evidence" value="ECO:0007669"/>
    <property type="project" value="InterPro"/>
</dbReference>
<name>A0A2S1LJH2_9FLAO</name>
<evidence type="ECO:0000256" key="1">
    <source>
        <dbReference type="SAM" id="Phobius"/>
    </source>
</evidence>
<dbReference type="AlphaFoldDB" id="A0A2S1LJH2"/>
<keyword evidence="1" id="KW-0812">Transmembrane</keyword>
<dbReference type="InterPro" id="IPR000462">
    <property type="entry name" value="CDP-OH_P_trans"/>
</dbReference>
<keyword evidence="1" id="KW-1133">Transmembrane helix</keyword>